<feature type="domain" description="Glycoside hydrolase family 3 N-terminal" evidence="6">
    <location>
        <begin position="15"/>
        <end position="290"/>
    </location>
</feature>
<gene>
    <name evidence="7" type="primary">nagZ</name>
    <name evidence="7" type="ORF">SIL87_08105</name>
</gene>
<dbReference type="InterPro" id="IPR017853">
    <property type="entry name" value="GH"/>
</dbReference>
<organism evidence="7 8">
    <name type="scientific">Acidiphilium acidophilum</name>
    <name type="common">Thiobacillus acidophilus</name>
    <dbReference type="NCBI Taxonomy" id="76588"/>
    <lineage>
        <taxon>Bacteria</taxon>
        <taxon>Pseudomonadati</taxon>
        <taxon>Pseudomonadota</taxon>
        <taxon>Alphaproteobacteria</taxon>
        <taxon>Acetobacterales</taxon>
        <taxon>Acidocellaceae</taxon>
        <taxon>Acidiphilium</taxon>
    </lineage>
</organism>
<dbReference type="InterPro" id="IPR036962">
    <property type="entry name" value="Glyco_hydro_3_N_sf"/>
</dbReference>
<comment type="similarity">
    <text evidence="2">Belongs to the glycosyl hydrolase 3 family.</text>
</comment>
<keyword evidence="4 7" id="KW-0378">Hydrolase</keyword>
<dbReference type="InterPro" id="IPR050226">
    <property type="entry name" value="NagZ_Beta-hexosaminidase"/>
</dbReference>
<keyword evidence="8" id="KW-1185">Reference proteome</keyword>
<name>A0AAW9DPY9_ACIAO</name>
<proteinExistence type="inferred from homology"/>
<dbReference type="Proteomes" id="UP001279553">
    <property type="component" value="Unassembled WGS sequence"/>
</dbReference>
<evidence type="ECO:0000313" key="7">
    <source>
        <dbReference type="EMBL" id="MDX5930722.1"/>
    </source>
</evidence>
<dbReference type="Pfam" id="PF00933">
    <property type="entry name" value="Glyco_hydro_3"/>
    <property type="match status" value="1"/>
</dbReference>
<dbReference type="InterPro" id="IPR001764">
    <property type="entry name" value="Glyco_hydro_3_N"/>
</dbReference>
<evidence type="ECO:0000256" key="1">
    <source>
        <dbReference type="ARBA" id="ARBA00001231"/>
    </source>
</evidence>
<sequence length="309" mass="31966">MMKAAILGIAGPSLTAAERALLAELPPTGIILFGRNIVSPPQLAALIDDLRSALPPQAVLMIDQEGGRVARMRAPHWPELPPAATLGTLYATDPEAARNAARAHGAALGAMAREAGFDIVTAPVLDVPSEGASAVIGDRAISANPVAVGVLGADIAWGLLFQGIQPVMKHLPGHGRATLDSHHALPHVDAANLDADFAPFAANRALPWGMTAHIVYDHLDPANPATFSPTIIETIIRTRIGFRGILVSDDLAMNALTGPAASRAVRALAAGCDIALFCPGDLADNRAVLEAIPDLAPGLIPRLKAPSLP</sequence>
<dbReference type="InterPro" id="IPR019800">
    <property type="entry name" value="Glyco_hydro_3_AS"/>
</dbReference>
<dbReference type="PROSITE" id="PS00775">
    <property type="entry name" value="GLYCOSYL_HYDROL_F3"/>
    <property type="match status" value="1"/>
</dbReference>
<dbReference type="SUPFAM" id="SSF51445">
    <property type="entry name" value="(Trans)glycosidases"/>
    <property type="match status" value="1"/>
</dbReference>
<evidence type="ECO:0000256" key="5">
    <source>
        <dbReference type="ARBA" id="ARBA00023295"/>
    </source>
</evidence>
<reference evidence="7 8" key="1">
    <citation type="submission" date="2023-11" db="EMBL/GenBank/DDBJ databases">
        <title>MicrobeMod: A computational toolkit for identifying prokaryotic methylation and restriction-modification with nanopore sequencing.</title>
        <authorList>
            <person name="Crits-Christoph A."/>
            <person name="Kang S.C."/>
            <person name="Lee H."/>
            <person name="Ostrov N."/>
        </authorList>
    </citation>
    <scope>NUCLEOTIDE SEQUENCE [LARGE SCALE GENOMIC DNA]</scope>
    <source>
        <strain evidence="7 8">DSMZ 700</strain>
    </source>
</reference>
<dbReference type="GO" id="GO:0004563">
    <property type="term" value="F:beta-N-acetylhexosaminidase activity"/>
    <property type="evidence" value="ECO:0007669"/>
    <property type="project" value="UniProtKB-EC"/>
</dbReference>
<dbReference type="NCBIfam" id="NF003740">
    <property type="entry name" value="PRK05337.1"/>
    <property type="match status" value="1"/>
</dbReference>
<dbReference type="GO" id="GO:0009254">
    <property type="term" value="P:peptidoglycan turnover"/>
    <property type="evidence" value="ECO:0007669"/>
    <property type="project" value="TreeGrafter"/>
</dbReference>
<protein>
    <recommendedName>
        <fullName evidence="3">beta-N-acetylhexosaminidase</fullName>
        <ecNumber evidence="3">3.2.1.52</ecNumber>
    </recommendedName>
</protein>
<evidence type="ECO:0000256" key="2">
    <source>
        <dbReference type="ARBA" id="ARBA00005336"/>
    </source>
</evidence>
<dbReference type="Gene3D" id="3.20.20.300">
    <property type="entry name" value="Glycoside hydrolase, family 3, N-terminal domain"/>
    <property type="match status" value="1"/>
</dbReference>
<dbReference type="PANTHER" id="PTHR30480">
    <property type="entry name" value="BETA-HEXOSAMINIDASE-RELATED"/>
    <property type="match status" value="1"/>
</dbReference>
<comment type="caution">
    <text evidence="7">The sequence shown here is derived from an EMBL/GenBank/DDBJ whole genome shotgun (WGS) entry which is preliminary data.</text>
</comment>
<accession>A0AAW9DPY9</accession>
<evidence type="ECO:0000313" key="8">
    <source>
        <dbReference type="Proteomes" id="UP001279553"/>
    </source>
</evidence>
<dbReference type="GO" id="GO:0005975">
    <property type="term" value="P:carbohydrate metabolic process"/>
    <property type="evidence" value="ECO:0007669"/>
    <property type="project" value="InterPro"/>
</dbReference>
<comment type="catalytic activity">
    <reaction evidence="1">
        <text>Hydrolysis of terminal non-reducing N-acetyl-D-hexosamine residues in N-acetyl-beta-D-hexosaminides.</text>
        <dbReference type="EC" id="3.2.1.52"/>
    </reaction>
</comment>
<dbReference type="PANTHER" id="PTHR30480:SF13">
    <property type="entry name" value="BETA-HEXOSAMINIDASE"/>
    <property type="match status" value="1"/>
</dbReference>
<dbReference type="AlphaFoldDB" id="A0AAW9DPY9"/>
<evidence type="ECO:0000256" key="4">
    <source>
        <dbReference type="ARBA" id="ARBA00022801"/>
    </source>
</evidence>
<dbReference type="RefSeq" id="WP_319613650.1">
    <property type="nucleotide sequence ID" value="NZ_JAWXYB010000018.1"/>
</dbReference>
<dbReference type="EMBL" id="JAWXYB010000018">
    <property type="protein sequence ID" value="MDX5930722.1"/>
    <property type="molecule type" value="Genomic_DNA"/>
</dbReference>
<dbReference type="EC" id="3.2.1.52" evidence="3"/>
<evidence type="ECO:0000256" key="3">
    <source>
        <dbReference type="ARBA" id="ARBA00012663"/>
    </source>
</evidence>
<keyword evidence="5 7" id="KW-0326">Glycosidase</keyword>
<evidence type="ECO:0000259" key="6">
    <source>
        <dbReference type="Pfam" id="PF00933"/>
    </source>
</evidence>